<gene>
    <name evidence="2" type="ORF">EOE67_15355</name>
</gene>
<dbReference type="Proteomes" id="UP000283077">
    <property type="component" value="Unassembled WGS sequence"/>
</dbReference>
<dbReference type="SUPFAM" id="SSF51735">
    <property type="entry name" value="NAD(P)-binding Rossmann-fold domains"/>
    <property type="match status" value="1"/>
</dbReference>
<protein>
    <submittedName>
        <fullName evidence="2">NAD-dependent dehydratase</fullName>
    </submittedName>
</protein>
<proteinExistence type="predicted"/>
<dbReference type="PANTHER" id="PTHR14097">
    <property type="entry name" value="OXIDOREDUCTASE HTATIP2"/>
    <property type="match status" value="1"/>
</dbReference>
<dbReference type="OrthoDB" id="9798632at2"/>
<evidence type="ECO:0000313" key="2">
    <source>
        <dbReference type="EMBL" id="RVU34422.1"/>
    </source>
</evidence>
<evidence type="ECO:0000313" key="3">
    <source>
        <dbReference type="Proteomes" id="UP000283077"/>
    </source>
</evidence>
<organism evidence="2 3">
    <name type="scientific">Rheinheimera riviphila</name>
    <dbReference type="NCBI Taxonomy" id="1834037"/>
    <lineage>
        <taxon>Bacteria</taxon>
        <taxon>Pseudomonadati</taxon>
        <taxon>Pseudomonadota</taxon>
        <taxon>Gammaproteobacteria</taxon>
        <taxon>Chromatiales</taxon>
        <taxon>Chromatiaceae</taxon>
        <taxon>Rheinheimera</taxon>
    </lineage>
</organism>
<dbReference type="SMART" id="SM00859">
    <property type="entry name" value="Semialdhyde_dh"/>
    <property type="match status" value="1"/>
</dbReference>
<dbReference type="RefSeq" id="WP_127700219.1">
    <property type="nucleotide sequence ID" value="NZ_SACS01000018.1"/>
</dbReference>
<dbReference type="GO" id="GO:0016620">
    <property type="term" value="F:oxidoreductase activity, acting on the aldehyde or oxo group of donors, NAD or NADP as acceptor"/>
    <property type="evidence" value="ECO:0007669"/>
    <property type="project" value="InterPro"/>
</dbReference>
<evidence type="ECO:0000259" key="1">
    <source>
        <dbReference type="SMART" id="SM00859"/>
    </source>
</evidence>
<comment type="caution">
    <text evidence="2">The sequence shown here is derived from an EMBL/GenBank/DDBJ whole genome shotgun (WGS) entry which is preliminary data.</text>
</comment>
<dbReference type="InterPro" id="IPR016040">
    <property type="entry name" value="NAD(P)-bd_dom"/>
</dbReference>
<feature type="domain" description="Semialdehyde dehydrogenase NAD-binding" evidence="1">
    <location>
        <begin position="3"/>
        <end position="105"/>
    </location>
</feature>
<dbReference type="InterPro" id="IPR000534">
    <property type="entry name" value="Semialdehyde_DH_NAD-bd"/>
</dbReference>
<dbReference type="EMBL" id="SACS01000018">
    <property type="protein sequence ID" value="RVU34422.1"/>
    <property type="molecule type" value="Genomic_DNA"/>
</dbReference>
<dbReference type="Gene3D" id="3.40.50.720">
    <property type="entry name" value="NAD(P)-binding Rossmann-like Domain"/>
    <property type="match status" value="1"/>
</dbReference>
<dbReference type="PANTHER" id="PTHR14097:SF7">
    <property type="entry name" value="OXIDOREDUCTASE HTATIP2"/>
    <property type="match status" value="1"/>
</dbReference>
<keyword evidence="3" id="KW-1185">Reference proteome</keyword>
<reference evidence="2 3" key="1">
    <citation type="submission" date="2019-01" db="EMBL/GenBank/DDBJ databases">
        <authorList>
            <person name="Chen W.-M."/>
        </authorList>
    </citation>
    <scope>NUCLEOTIDE SEQUENCE [LARGE SCALE GENOMIC DNA]</scope>
    <source>
        <strain evidence="2 3">KYPC3</strain>
    </source>
</reference>
<dbReference type="GO" id="GO:0051287">
    <property type="term" value="F:NAD binding"/>
    <property type="evidence" value="ECO:0007669"/>
    <property type="project" value="InterPro"/>
</dbReference>
<dbReference type="Pfam" id="PF13460">
    <property type="entry name" value="NAD_binding_10"/>
    <property type="match status" value="1"/>
</dbReference>
<sequence>MKTLLILGASGAVGSQLLAQALRHPDVAKVVAPTRRPLNPHPKLENPIVDFEALPADASWWQADVTFCALGTTLKQAGSAQAFYRVDHDYILHIAELTHAAGTQSFVLNSTLGADVNGFGLYLKTKGETERDVGSLGFSSLSIVRPSLLDGAVRTDKRTGEAVGLLLNRCLRKLIPITWRAISVAKVAQMMLSAGLSANPGIRVIESAEIHQSDE</sequence>
<dbReference type="AlphaFoldDB" id="A0A437QIP8"/>
<accession>A0A437QIP8</accession>
<dbReference type="InterPro" id="IPR036291">
    <property type="entry name" value="NAD(P)-bd_dom_sf"/>
</dbReference>
<name>A0A437QIP8_9GAMM</name>